<keyword evidence="1" id="KW-1133">Transmembrane helix</keyword>
<evidence type="ECO:0000256" key="1">
    <source>
        <dbReference type="SAM" id="Phobius"/>
    </source>
</evidence>
<evidence type="ECO:0000313" key="2">
    <source>
        <dbReference type="EMBL" id="JAD63864.1"/>
    </source>
</evidence>
<protein>
    <submittedName>
        <fullName evidence="2">Uncharacterized protein</fullName>
    </submittedName>
</protein>
<reference evidence="2" key="2">
    <citation type="journal article" date="2015" name="Data Brief">
        <title>Shoot transcriptome of the giant reed, Arundo donax.</title>
        <authorList>
            <person name="Barrero R.A."/>
            <person name="Guerrero F.D."/>
            <person name="Moolhuijzen P."/>
            <person name="Goolsby J.A."/>
            <person name="Tidwell J."/>
            <person name="Bellgard S.E."/>
            <person name="Bellgard M.I."/>
        </authorList>
    </citation>
    <scope>NUCLEOTIDE SEQUENCE</scope>
    <source>
        <tissue evidence="2">Shoot tissue taken approximately 20 cm above the soil surface</tissue>
    </source>
</reference>
<feature type="transmembrane region" description="Helical" evidence="1">
    <location>
        <begin position="43"/>
        <end position="61"/>
    </location>
</feature>
<dbReference type="AlphaFoldDB" id="A0A0A9BIQ0"/>
<name>A0A0A9BIQ0_ARUDO</name>
<proteinExistence type="predicted"/>
<dbReference type="EMBL" id="GBRH01234031">
    <property type="protein sequence ID" value="JAD63864.1"/>
    <property type="molecule type" value="Transcribed_RNA"/>
</dbReference>
<accession>A0A0A9BIQ0</accession>
<keyword evidence="1" id="KW-0472">Membrane</keyword>
<keyword evidence="1" id="KW-0812">Transmembrane</keyword>
<reference evidence="2" key="1">
    <citation type="submission" date="2014-09" db="EMBL/GenBank/DDBJ databases">
        <authorList>
            <person name="Magalhaes I.L.F."/>
            <person name="Oliveira U."/>
            <person name="Santos F.R."/>
            <person name="Vidigal T.H.D.A."/>
            <person name="Brescovit A.D."/>
            <person name="Santos A.J."/>
        </authorList>
    </citation>
    <scope>NUCLEOTIDE SEQUENCE</scope>
    <source>
        <tissue evidence="2">Shoot tissue taken approximately 20 cm above the soil surface</tissue>
    </source>
</reference>
<sequence>MRARRQGRWAATKMTARTPRETWVAEMTVAVARVSLVSRTTKMVTASITLPLIFIFIMDLRRRLSGNPFGRADN</sequence>
<organism evidence="2">
    <name type="scientific">Arundo donax</name>
    <name type="common">Giant reed</name>
    <name type="synonym">Donax arundinaceus</name>
    <dbReference type="NCBI Taxonomy" id="35708"/>
    <lineage>
        <taxon>Eukaryota</taxon>
        <taxon>Viridiplantae</taxon>
        <taxon>Streptophyta</taxon>
        <taxon>Embryophyta</taxon>
        <taxon>Tracheophyta</taxon>
        <taxon>Spermatophyta</taxon>
        <taxon>Magnoliopsida</taxon>
        <taxon>Liliopsida</taxon>
        <taxon>Poales</taxon>
        <taxon>Poaceae</taxon>
        <taxon>PACMAD clade</taxon>
        <taxon>Arundinoideae</taxon>
        <taxon>Arundineae</taxon>
        <taxon>Arundo</taxon>
    </lineage>
</organism>